<organism evidence="9 10">
    <name type="scientific">Sphaceloma murrayae</name>
    <dbReference type="NCBI Taxonomy" id="2082308"/>
    <lineage>
        <taxon>Eukaryota</taxon>
        <taxon>Fungi</taxon>
        <taxon>Dikarya</taxon>
        <taxon>Ascomycota</taxon>
        <taxon>Pezizomycotina</taxon>
        <taxon>Dothideomycetes</taxon>
        <taxon>Dothideomycetidae</taxon>
        <taxon>Myriangiales</taxon>
        <taxon>Elsinoaceae</taxon>
        <taxon>Sphaceloma</taxon>
    </lineage>
</organism>
<evidence type="ECO:0000256" key="7">
    <source>
        <dbReference type="ARBA" id="ARBA00037226"/>
    </source>
</evidence>
<evidence type="ECO:0000256" key="6">
    <source>
        <dbReference type="ARBA" id="ARBA00035290"/>
    </source>
</evidence>
<evidence type="ECO:0000256" key="5">
    <source>
        <dbReference type="ARBA" id="ARBA00023274"/>
    </source>
</evidence>
<evidence type="ECO:0000313" key="10">
    <source>
        <dbReference type="Proteomes" id="UP000243797"/>
    </source>
</evidence>
<dbReference type="Proteomes" id="UP000243797">
    <property type="component" value="Unassembled WGS sequence"/>
</dbReference>
<dbReference type="PANTHER" id="PTHR14413">
    <property type="entry name" value="RIBOSOMAL PROTEIN L17"/>
    <property type="match status" value="1"/>
</dbReference>
<dbReference type="InterPro" id="IPR036373">
    <property type="entry name" value="Ribosomal_bL17_sf"/>
</dbReference>
<dbReference type="GO" id="GO:0005762">
    <property type="term" value="C:mitochondrial large ribosomal subunit"/>
    <property type="evidence" value="ECO:0007669"/>
    <property type="project" value="TreeGrafter"/>
</dbReference>
<dbReference type="STRING" id="2082308.A0A2K1QGP1"/>
<dbReference type="FunFam" id="3.90.1030.10:FF:000005">
    <property type="entry name" value="Probable 50S ribosomal protein L17"/>
    <property type="match status" value="1"/>
</dbReference>
<keyword evidence="4" id="KW-0496">Mitochondrion</keyword>
<evidence type="ECO:0000256" key="2">
    <source>
        <dbReference type="ARBA" id="ARBA00008777"/>
    </source>
</evidence>
<evidence type="ECO:0000256" key="4">
    <source>
        <dbReference type="ARBA" id="ARBA00023128"/>
    </source>
</evidence>
<reference evidence="9 10" key="1">
    <citation type="submission" date="2017-06" db="EMBL/GenBank/DDBJ databases">
        <title>Draft genome sequence of a variant of Elsinoe murrayae.</title>
        <authorList>
            <person name="Cheng Q."/>
        </authorList>
    </citation>
    <scope>NUCLEOTIDE SEQUENCE [LARGE SCALE GENOMIC DNA]</scope>
    <source>
        <strain evidence="9 10">CQ-2017a</strain>
    </source>
</reference>
<dbReference type="Gene3D" id="3.90.1030.10">
    <property type="entry name" value="Ribosomal protein L17"/>
    <property type="match status" value="1"/>
</dbReference>
<comment type="subcellular location">
    <subcellularLocation>
        <location evidence="1">Mitochondrion</location>
    </subcellularLocation>
</comment>
<comment type="caution">
    <text evidence="9">The sequence shown here is derived from an EMBL/GenBank/DDBJ whole genome shotgun (WGS) entry which is preliminary data.</text>
</comment>
<dbReference type="OrthoDB" id="275000at2759"/>
<evidence type="ECO:0000313" key="9">
    <source>
        <dbReference type="EMBL" id="PNS14023.1"/>
    </source>
</evidence>
<dbReference type="InterPro" id="IPR000456">
    <property type="entry name" value="Ribosomal_bL17"/>
</dbReference>
<dbReference type="GO" id="GO:0006412">
    <property type="term" value="P:translation"/>
    <property type="evidence" value="ECO:0007669"/>
    <property type="project" value="InterPro"/>
</dbReference>
<sequence>MAGGHMKYRTLGRKSSHRQALLRNLVTALFKHESITTSWAKAKEAQRMADKLVTLGKRNTEAARNKAKGIFFEPSLLPKLFTEIRSRYATRPGGYTRVLRLEPQREDQSPSAILELVDSPRDTRFALTARTLAFQRRRDASAVPNEVTQGNIVKVTRFRPDGEEALEEMVRKFEWLDGKREWAEAQKEQEDKQRFEDNMVGTKPLEVGGRGEKGKWLKEKKEWEGWVVDSSIVEKKERVYPKLARSRMV</sequence>
<dbReference type="AlphaFoldDB" id="A0A2K1QGP1"/>
<keyword evidence="10" id="KW-1185">Reference proteome</keyword>
<gene>
    <name evidence="9" type="ORF">CAC42_6536</name>
</gene>
<name>A0A2K1QGP1_9PEZI</name>
<evidence type="ECO:0000256" key="1">
    <source>
        <dbReference type="ARBA" id="ARBA00004173"/>
    </source>
</evidence>
<dbReference type="SUPFAM" id="SSF64263">
    <property type="entry name" value="Prokaryotic ribosomal protein L17"/>
    <property type="match status" value="1"/>
</dbReference>
<dbReference type="Pfam" id="PF01196">
    <property type="entry name" value="Ribosomal_L17"/>
    <property type="match status" value="1"/>
</dbReference>
<protein>
    <recommendedName>
        <fullName evidence="6">Large ribosomal subunit protein bL17m</fullName>
    </recommendedName>
</protein>
<keyword evidence="3 8" id="KW-0689">Ribosomal protein</keyword>
<keyword evidence="5 8" id="KW-0687">Ribonucleoprotein</keyword>
<comment type="similarity">
    <text evidence="2 8">Belongs to the bacterial ribosomal protein bL17 family.</text>
</comment>
<dbReference type="NCBIfam" id="TIGR00059">
    <property type="entry name" value="L17"/>
    <property type="match status" value="1"/>
</dbReference>
<dbReference type="InParanoid" id="A0A2K1QGP1"/>
<comment type="function">
    <text evidence="7">Component of the mitochondrial ribosome (mitoribosome), a dedicated translation machinery responsible for the synthesis of mitochondrial genome-encoded proteins, including at least some of the essential transmembrane subunits of the mitochondrial respiratory chain. The mitoribosomes are attached to the mitochondrial inner membrane and translation products are cotranslationally integrated into the membrane.</text>
</comment>
<dbReference type="FunCoup" id="A0A2K1QGP1">
    <property type="interactions" value="565"/>
</dbReference>
<proteinExistence type="inferred from homology"/>
<dbReference type="EMBL" id="NKHZ01000088">
    <property type="protein sequence ID" value="PNS14023.1"/>
    <property type="molecule type" value="Genomic_DNA"/>
</dbReference>
<evidence type="ECO:0000256" key="8">
    <source>
        <dbReference type="RuleBase" id="RU000660"/>
    </source>
</evidence>
<dbReference type="PANTHER" id="PTHR14413:SF16">
    <property type="entry name" value="LARGE RIBOSOMAL SUBUNIT PROTEIN BL17M"/>
    <property type="match status" value="1"/>
</dbReference>
<evidence type="ECO:0000256" key="3">
    <source>
        <dbReference type="ARBA" id="ARBA00022980"/>
    </source>
</evidence>
<accession>A0A2K1QGP1</accession>
<dbReference type="GO" id="GO:0003735">
    <property type="term" value="F:structural constituent of ribosome"/>
    <property type="evidence" value="ECO:0007669"/>
    <property type="project" value="InterPro"/>
</dbReference>